<sequence length="497" mass="52063">MIDDVHLVFGASGAGVAACLTWACHLPGRRRADRRLKQARARADQAVARAAEQAAHAGDATRDEARLRIAEAHAEAAENWSQLQHVMAEMEHLVEVRLPAVLQELQGVRVPIAVGLRRPDLLGGSEAAGYLEAAEDAVRAAGDAVRRRVEDSARAGVRVAAEEIQASLTRAQRDIDNGFDDHGDPGGGFGHGAGSAARTLARVDHSVTLATHTVQRLRILTESWPGVQRADCTVAEIMESARGRIRQSDTVEYPYLAQTGEAVVEGLVVEPVIVALTELLDNAAAYSGGVVTTFVQRVPAGMRISVEDQGLGMTPRQLREAEDALASGTTDVTGLAEPGKLGFLVVGRLMRAYGLRVGLAPSAAGGVRADLLIPAAHLVAEGPREAAPTMAHDEVPPRPRIPVPAPVPAPPSQPEAAAGAAPTADEAASAPAVAEPGDAAALTVHGLPKRQPRKAVRRAPSPRQQEVSDPDAFTEGFARLQGVLADGYGGADHVHEG</sequence>
<keyword evidence="7" id="KW-0472">Membrane</keyword>
<dbReference type="EMBL" id="BAABHS010000031">
    <property type="protein sequence ID" value="GAA4986416.1"/>
    <property type="molecule type" value="Genomic_DNA"/>
</dbReference>
<feature type="region of interest" description="Disordered" evidence="6">
    <location>
        <begin position="385"/>
        <end position="472"/>
    </location>
</feature>
<evidence type="ECO:0000256" key="7">
    <source>
        <dbReference type="SAM" id="Phobius"/>
    </source>
</evidence>
<evidence type="ECO:0000313" key="9">
    <source>
        <dbReference type="EMBL" id="GAA4986416.1"/>
    </source>
</evidence>
<evidence type="ECO:0000256" key="6">
    <source>
        <dbReference type="SAM" id="MobiDB-lite"/>
    </source>
</evidence>
<keyword evidence="7" id="KW-0812">Transmembrane</keyword>
<organism evidence="9 10">
    <name type="scientific">Yinghuangia aomiensis</name>
    <dbReference type="NCBI Taxonomy" id="676205"/>
    <lineage>
        <taxon>Bacteria</taxon>
        <taxon>Bacillati</taxon>
        <taxon>Actinomycetota</taxon>
        <taxon>Actinomycetes</taxon>
        <taxon>Kitasatosporales</taxon>
        <taxon>Streptomycetaceae</taxon>
        <taxon>Yinghuangia</taxon>
    </lineage>
</organism>
<dbReference type="PANTHER" id="PTHR45436">
    <property type="entry name" value="SENSOR HISTIDINE KINASE YKOH"/>
    <property type="match status" value="1"/>
</dbReference>
<evidence type="ECO:0000256" key="2">
    <source>
        <dbReference type="ARBA" id="ARBA00012438"/>
    </source>
</evidence>
<keyword evidence="10" id="KW-1185">Reference proteome</keyword>
<gene>
    <name evidence="9" type="ORF">GCM10023205_66280</name>
</gene>
<dbReference type="Pfam" id="PF02518">
    <property type="entry name" value="HATPase_c"/>
    <property type="match status" value="1"/>
</dbReference>
<proteinExistence type="predicted"/>
<dbReference type="Gene3D" id="3.30.565.10">
    <property type="entry name" value="Histidine kinase-like ATPase, C-terminal domain"/>
    <property type="match status" value="1"/>
</dbReference>
<protein>
    <recommendedName>
        <fullName evidence="2">histidine kinase</fullName>
        <ecNumber evidence="2">2.7.13.3</ecNumber>
    </recommendedName>
</protein>
<dbReference type="InterPro" id="IPR003594">
    <property type="entry name" value="HATPase_dom"/>
</dbReference>
<evidence type="ECO:0000256" key="4">
    <source>
        <dbReference type="ARBA" id="ARBA00022679"/>
    </source>
</evidence>
<comment type="caution">
    <text evidence="9">The sequence shown here is derived from an EMBL/GenBank/DDBJ whole genome shotgun (WGS) entry which is preliminary data.</text>
</comment>
<accession>A0ABP9I2W6</accession>
<dbReference type="PANTHER" id="PTHR45436:SF5">
    <property type="entry name" value="SENSOR HISTIDINE KINASE TRCS"/>
    <property type="match status" value="1"/>
</dbReference>
<dbReference type="InterPro" id="IPR036890">
    <property type="entry name" value="HATPase_C_sf"/>
</dbReference>
<dbReference type="CDD" id="cd00075">
    <property type="entry name" value="HATPase"/>
    <property type="match status" value="1"/>
</dbReference>
<keyword evidence="7" id="KW-1133">Transmembrane helix</keyword>
<name>A0ABP9I2W6_9ACTN</name>
<evidence type="ECO:0000256" key="3">
    <source>
        <dbReference type="ARBA" id="ARBA00022553"/>
    </source>
</evidence>
<dbReference type="InterPro" id="IPR050428">
    <property type="entry name" value="TCS_sensor_his_kinase"/>
</dbReference>
<dbReference type="RefSeq" id="WP_345679471.1">
    <property type="nucleotide sequence ID" value="NZ_BAABHS010000031.1"/>
</dbReference>
<dbReference type="Proteomes" id="UP001500466">
    <property type="component" value="Unassembled WGS sequence"/>
</dbReference>
<feature type="domain" description="Histidine kinase/HSP90-like ATPase" evidence="8">
    <location>
        <begin position="274"/>
        <end position="375"/>
    </location>
</feature>
<feature type="compositionally biased region" description="Basic residues" evidence="6">
    <location>
        <begin position="447"/>
        <end position="457"/>
    </location>
</feature>
<keyword evidence="5" id="KW-0418">Kinase</keyword>
<evidence type="ECO:0000256" key="1">
    <source>
        <dbReference type="ARBA" id="ARBA00000085"/>
    </source>
</evidence>
<dbReference type="SUPFAM" id="SSF55874">
    <property type="entry name" value="ATPase domain of HSP90 chaperone/DNA topoisomerase II/histidine kinase"/>
    <property type="match status" value="1"/>
</dbReference>
<feature type="transmembrane region" description="Helical" evidence="7">
    <location>
        <begin position="6"/>
        <end position="28"/>
    </location>
</feature>
<evidence type="ECO:0000313" key="10">
    <source>
        <dbReference type="Proteomes" id="UP001500466"/>
    </source>
</evidence>
<evidence type="ECO:0000256" key="5">
    <source>
        <dbReference type="ARBA" id="ARBA00022777"/>
    </source>
</evidence>
<feature type="compositionally biased region" description="Pro residues" evidence="6">
    <location>
        <begin position="398"/>
        <end position="413"/>
    </location>
</feature>
<comment type="catalytic activity">
    <reaction evidence="1">
        <text>ATP + protein L-histidine = ADP + protein N-phospho-L-histidine.</text>
        <dbReference type="EC" id="2.7.13.3"/>
    </reaction>
</comment>
<dbReference type="EC" id="2.7.13.3" evidence="2"/>
<reference evidence="10" key="1">
    <citation type="journal article" date="2019" name="Int. J. Syst. Evol. Microbiol.">
        <title>The Global Catalogue of Microorganisms (GCM) 10K type strain sequencing project: providing services to taxonomists for standard genome sequencing and annotation.</title>
        <authorList>
            <consortium name="The Broad Institute Genomics Platform"/>
            <consortium name="The Broad Institute Genome Sequencing Center for Infectious Disease"/>
            <person name="Wu L."/>
            <person name="Ma J."/>
        </authorList>
    </citation>
    <scope>NUCLEOTIDE SEQUENCE [LARGE SCALE GENOMIC DNA]</scope>
    <source>
        <strain evidence="10">JCM 17986</strain>
    </source>
</reference>
<keyword evidence="3" id="KW-0597">Phosphoprotein</keyword>
<keyword evidence="4" id="KW-0808">Transferase</keyword>
<evidence type="ECO:0000259" key="8">
    <source>
        <dbReference type="Pfam" id="PF02518"/>
    </source>
</evidence>
<feature type="compositionally biased region" description="Low complexity" evidence="6">
    <location>
        <begin position="414"/>
        <end position="441"/>
    </location>
</feature>